<organism evidence="4 5">
    <name type="scientific">Gentian ovary ringspot virus</name>
    <dbReference type="NCBI Taxonomy" id="1920772"/>
    <lineage>
        <taxon>Viruses</taxon>
        <taxon>Riboviria</taxon>
        <taxon>Orthornavirae</taxon>
        <taxon>Kitrinoviricota</taxon>
        <taxon>Alsuviricetes</taxon>
        <taxon>Martellivirales</taxon>
        <taxon>Virgaviridae</taxon>
        <taxon>Goravirus</taxon>
        <taxon>Goravirus gentianae</taxon>
    </lineage>
</organism>
<name>A0A077JF34_9VIRU</name>
<gene>
    <name evidence="4" type="primary">CP</name>
</gene>
<protein>
    <submittedName>
        <fullName evidence="4">Coat protein</fullName>
    </submittedName>
</protein>
<evidence type="ECO:0000256" key="3">
    <source>
        <dbReference type="ARBA" id="ARBA00022844"/>
    </source>
</evidence>
<dbReference type="KEGG" id="vg:19893576"/>
<dbReference type="GO" id="GO:0019028">
    <property type="term" value="C:viral capsid"/>
    <property type="evidence" value="ECO:0007669"/>
    <property type="project" value="UniProtKB-KW"/>
</dbReference>
<keyword evidence="2 4" id="KW-0167">Capsid protein</keyword>
<reference evidence="4 5" key="1">
    <citation type="journal article" date="2015" name="J. Gen. Virol.">
        <title>A novel virus transmitted through pollination causes ring-spot disease on gentian (Gentiana triflora) ovaries.</title>
        <authorList>
            <person name="Atsumi G."/>
            <person name="Tomita R."/>
            <person name="Yamashita T."/>
            <person name="Sekine K.T."/>
        </authorList>
    </citation>
    <scope>NUCLEOTIDE SEQUENCE [LARGE SCALE GENOMIC DNA]</scope>
    <source>
        <strain evidence="4">S</strain>
    </source>
</reference>
<dbReference type="SUPFAM" id="SSF47195">
    <property type="entry name" value="TMV-like viral coat proteins"/>
    <property type="match status" value="1"/>
</dbReference>
<dbReference type="Pfam" id="PF00721">
    <property type="entry name" value="TMV_coat"/>
    <property type="match status" value="1"/>
</dbReference>
<dbReference type="Proteomes" id="UP000202439">
    <property type="component" value="Genome"/>
</dbReference>
<evidence type="ECO:0000256" key="1">
    <source>
        <dbReference type="ARBA" id="ARBA00004328"/>
    </source>
</evidence>
<dbReference type="OrthoDB" id="21347at10239"/>
<evidence type="ECO:0000313" key="4">
    <source>
        <dbReference type="EMBL" id="BAP18644.1"/>
    </source>
</evidence>
<accession>A0A077JF34</accession>
<evidence type="ECO:0000256" key="2">
    <source>
        <dbReference type="ARBA" id="ARBA00022561"/>
    </source>
</evidence>
<keyword evidence="5" id="KW-1185">Reference proteome</keyword>
<dbReference type="RefSeq" id="YP_009047253.1">
    <property type="nucleotide sequence ID" value="NC_024502.1"/>
</dbReference>
<sequence>MSNATMSVTGGGCYDSEAFQTNIKKPKVNQDWWIFKDNWCKLIDDLMRVNFQVTSARQDVSRLISAVHKDFPASVGRRFPGPVGTLGSANYQEREFFRLDSVAQNKLLDLVRIADQGKERDLEVNRTAGNGSDNQARPAPKMLAIRDQQVIRDGSNSYGYVLSDLVTTRLDSYDRDSFESEFNLVWHVDVPNNAG</sequence>
<dbReference type="GeneID" id="19893576"/>
<evidence type="ECO:0000313" key="5">
    <source>
        <dbReference type="Proteomes" id="UP000202439"/>
    </source>
</evidence>
<keyword evidence="3" id="KW-0946">Virion</keyword>
<dbReference type="GO" id="GO:0005198">
    <property type="term" value="F:structural molecule activity"/>
    <property type="evidence" value="ECO:0007669"/>
    <property type="project" value="InterPro"/>
</dbReference>
<proteinExistence type="predicted"/>
<dbReference type="InterPro" id="IPR001337">
    <property type="entry name" value="TMV-like_coat"/>
</dbReference>
<dbReference type="InterPro" id="IPR036417">
    <property type="entry name" value="TMV-like_coat_sf"/>
</dbReference>
<dbReference type="Gene3D" id="1.20.120.70">
    <property type="entry name" value="Tobacco mosaic virus-like, coat protein"/>
    <property type="match status" value="1"/>
</dbReference>
<dbReference type="EMBL" id="AB976030">
    <property type="protein sequence ID" value="BAP18644.1"/>
    <property type="molecule type" value="Genomic_RNA"/>
</dbReference>
<comment type="subcellular location">
    <subcellularLocation>
        <location evidence="1">Virion</location>
    </subcellularLocation>
</comment>